<dbReference type="AlphaFoldDB" id="A0A9P4GBD2"/>
<accession>A0A9P4GBD2</accession>
<evidence type="ECO:0000313" key="2">
    <source>
        <dbReference type="Proteomes" id="UP000800039"/>
    </source>
</evidence>
<dbReference type="RefSeq" id="XP_040784885.1">
    <property type="nucleotide sequence ID" value="XM_040937285.1"/>
</dbReference>
<dbReference type="Proteomes" id="UP000800039">
    <property type="component" value="Unassembled WGS sequence"/>
</dbReference>
<sequence length="263" mass="29853">MSLFVGSIPTAAITTDSGRSDILPTYEDIRKAHQPIGPTRDAQRLQWTLEGPLSSAIRVMEDTYYTSQTPSAPYFDKATATWSPVSQSALTEPKISSVNVCVEQLQEWETQWLEFHFDHTEAGDHNEGNDEVRYGMLPDFDPETDEDEESHEHLLRCCGGERPRGKAVSLLVKATGEFLTIHDYVSAVHPWLMSLREDLLQAAGDLLDNIPLPSDAKLMVNFLGNHVWVIEEWEWRKMNGKEGHLRLAKVLDYKSKSNENFYC</sequence>
<reference evidence="1" key="1">
    <citation type="submission" date="2020-01" db="EMBL/GenBank/DDBJ databases">
        <authorList>
            <consortium name="DOE Joint Genome Institute"/>
            <person name="Haridas S."/>
            <person name="Albert R."/>
            <person name="Binder M."/>
            <person name="Bloem J."/>
            <person name="Labutti K."/>
            <person name="Salamov A."/>
            <person name="Andreopoulos B."/>
            <person name="Baker S.E."/>
            <person name="Barry K."/>
            <person name="Bills G."/>
            <person name="Bluhm B.H."/>
            <person name="Cannon C."/>
            <person name="Castanera R."/>
            <person name="Culley D.E."/>
            <person name="Daum C."/>
            <person name="Ezra D."/>
            <person name="Gonzalez J.B."/>
            <person name="Henrissat B."/>
            <person name="Kuo A."/>
            <person name="Liang C."/>
            <person name="Lipzen A."/>
            <person name="Lutzoni F."/>
            <person name="Magnuson J."/>
            <person name="Mondo S."/>
            <person name="Nolan M."/>
            <person name="Ohm R."/>
            <person name="Pangilinan J."/>
            <person name="Park H.-J."/>
            <person name="Ramirez L."/>
            <person name="Alfaro M."/>
            <person name="Sun H."/>
            <person name="Tritt A."/>
            <person name="Yoshinaga Y."/>
            <person name="Zwiers L.-H."/>
            <person name="Turgeon B.G."/>
            <person name="Goodwin S.B."/>
            <person name="Spatafora J.W."/>
            <person name="Crous P.W."/>
            <person name="Grigoriev I.V."/>
        </authorList>
    </citation>
    <scope>NUCLEOTIDE SEQUENCE</scope>
    <source>
        <strain evidence="1">CBS 394.84</strain>
    </source>
</reference>
<gene>
    <name evidence="1" type="ORF">K460DRAFT_409737</name>
</gene>
<protein>
    <submittedName>
        <fullName evidence="1">Uncharacterized protein</fullName>
    </submittedName>
</protein>
<organism evidence="1 2">
    <name type="scientific">Cucurbitaria berberidis CBS 394.84</name>
    <dbReference type="NCBI Taxonomy" id="1168544"/>
    <lineage>
        <taxon>Eukaryota</taxon>
        <taxon>Fungi</taxon>
        <taxon>Dikarya</taxon>
        <taxon>Ascomycota</taxon>
        <taxon>Pezizomycotina</taxon>
        <taxon>Dothideomycetes</taxon>
        <taxon>Pleosporomycetidae</taxon>
        <taxon>Pleosporales</taxon>
        <taxon>Pleosporineae</taxon>
        <taxon>Cucurbitariaceae</taxon>
        <taxon>Cucurbitaria</taxon>
    </lineage>
</organism>
<dbReference type="GeneID" id="63854535"/>
<proteinExistence type="predicted"/>
<name>A0A9P4GBD2_9PLEO</name>
<dbReference type="OrthoDB" id="3944545at2759"/>
<comment type="caution">
    <text evidence="1">The sequence shown here is derived from an EMBL/GenBank/DDBJ whole genome shotgun (WGS) entry which is preliminary data.</text>
</comment>
<dbReference type="EMBL" id="ML976618">
    <property type="protein sequence ID" value="KAF1842322.1"/>
    <property type="molecule type" value="Genomic_DNA"/>
</dbReference>
<keyword evidence="2" id="KW-1185">Reference proteome</keyword>
<evidence type="ECO:0000313" key="1">
    <source>
        <dbReference type="EMBL" id="KAF1842322.1"/>
    </source>
</evidence>